<evidence type="ECO:0000313" key="5">
    <source>
        <dbReference type="EnsemblMetazoa" id="G23676.1:cds"/>
    </source>
</evidence>
<dbReference type="PANTHER" id="PTHR15837:SF0">
    <property type="entry name" value="RAN GUANINE NUCLEOTIDE RELEASE FACTOR"/>
    <property type="match status" value="1"/>
</dbReference>
<dbReference type="Gene3D" id="3.40.1000.10">
    <property type="entry name" value="Mog1/PsbP, alpha/beta/alpha sandwich"/>
    <property type="match status" value="1"/>
</dbReference>
<organism evidence="4">
    <name type="scientific">Magallana gigas</name>
    <name type="common">Pacific oyster</name>
    <name type="synonym">Crassostrea gigas</name>
    <dbReference type="NCBI Taxonomy" id="29159"/>
    <lineage>
        <taxon>Eukaryota</taxon>
        <taxon>Metazoa</taxon>
        <taxon>Spiralia</taxon>
        <taxon>Lophotrochozoa</taxon>
        <taxon>Mollusca</taxon>
        <taxon>Bivalvia</taxon>
        <taxon>Autobranchia</taxon>
        <taxon>Pteriomorphia</taxon>
        <taxon>Ostreida</taxon>
        <taxon>Ostreoidea</taxon>
        <taxon>Ostreidae</taxon>
        <taxon>Magallana</taxon>
    </lineage>
</organism>
<evidence type="ECO:0000256" key="1">
    <source>
        <dbReference type="ARBA" id="ARBA00010307"/>
    </source>
</evidence>
<dbReference type="EnsemblMetazoa" id="G23676.3">
    <property type="protein sequence ID" value="G23676.3:cds"/>
    <property type="gene ID" value="G23676"/>
</dbReference>
<dbReference type="KEGG" id="crg:105332031"/>
<dbReference type="GO" id="GO:0006606">
    <property type="term" value="P:protein import into nucleus"/>
    <property type="evidence" value="ECO:0007669"/>
    <property type="project" value="TreeGrafter"/>
</dbReference>
<reference evidence="5" key="2">
    <citation type="submission" date="2022-08" db="UniProtKB">
        <authorList>
            <consortium name="EnsemblMetazoa"/>
        </authorList>
    </citation>
    <scope>IDENTIFICATION</scope>
    <source>
        <strain evidence="5">05x7-T-G4-1.051#20</strain>
    </source>
</reference>
<dbReference type="SUPFAM" id="SSF55724">
    <property type="entry name" value="Mog1p/PsbP-like"/>
    <property type="match status" value="1"/>
</dbReference>
<dbReference type="GO" id="GO:0017080">
    <property type="term" value="F:sodium channel regulator activity"/>
    <property type="evidence" value="ECO:0007669"/>
    <property type="project" value="TreeGrafter"/>
</dbReference>
<dbReference type="PANTHER" id="PTHR15837">
    <property type="entry name" value="RAN GUANINE NUCLEOTIDE RELEASE FACTOR"/>
    <property type="match status" value="1"/>
</dbReference>
<dbReference type="GO" id="GO:0005634">
    <property type="term" value="C:nucleus"/>
    <property type="evidence" value="ECO:0007669"/>
    <property type="project" value="TreeGrafter"/>
</dbReference>
<dbReference type="InterPro" id="IPR016123">
    <property type="entry name" value="Mog1/PsbP_a/b/a-sand"/>
</dbReference>
<evidence type="ECO:0000313" key="6">
    <source>
        <dbReference type="Proteomes" id="UP000005408"/>
    </source>
</evidence>
<evidence type="ECO:0000256" key="3">
    <source>
        <dbReference type="ARBA" id="ARBA00022927"/>
    </source>
</evidence>
<dbReference type="EnsemblMetazoa" id="G23676.8">
    <property type="protein sequence ID" value="G23676.8:cds"/>
    <property type="gene ID" value="G23676"/>
</dbReference>
<dbReference type="EnsemblMetazoa" id="G23676.4">
    <property type="protein sequence ID" value="G23676.4:cds"/>
    <property type="gene ID" value="G23676"/>
</dbReference>
<evidence type="ECO:0000313" key="4">
    <source>
        <dbReference type="EMBL" id="EKC39311.1"/>
    </source>
</evidence>
<accession>K1RWN6</accession>
<keyword evidence="3" id="KW-0653">Protein transport</keyword>
<gene>
    <name evidence="4" type="ORF">CGI_10024479</name>
</gene>
<dbReference type="EnsemblMetazoa" id="G23676.7">
    <property type="protein sequence ID" value="G23676.7:cds"/>
    <property type="gene ID" value="G23676"/>
</dbReference>
<dbReference type="GO" id="GO:0005085">
    <property type="term" value="F:guanyl-nucleotide exchange factor activity"/>
    <property type="evidence" value="ECO:0007669"/>
    <property type="project" value="TreeGrafter"/>
</dbReference>
<dbReference type="InterPro" id="IPR007681">
    <property type="entry name" value="Mog1"/>
</dbReference>
<dbReference type="Pfam" id="PF04603">
    <property type="entry name" value="Mog1"/>
    <property type="match status" value="1"/>
</dbReference>
<keyword evidence="6" id="KW-1185">Reference proteome</keyword>
<dbReference type="AlphaFoldDB" id="K1RWN6"/>
<dbReference type="Proteomes" id="UP000005408">
    <property type="component" value="Unassembled WGS sequence"/>
</dbReference>
<name>K1RWN6_MAGGI</name>
<dbReference type="EMBL" id="JH816734">
    <property type="protein sequence ID" value="EKC39311.1"/>
    <property type="molecule type" value="Genomic_DNA"/>
</dbReference>
<dbReference type="OMA" id="ECSSAWM"/>
<dbReference type="EnsemblMetazoa" id="G23676.1">
    <property type="protein sequence ID" value="G23676.1:cds"/>
    <property type="gene ID" value="G23676"/>
</dbReference>
<dbReference type="EnsemblMetazoa" id="G23676.9">
    <property type="protein sequence ID" value="G23676.9:cds"/>
    <property type="gene ID" value="G23676"/>
</dbReference>
<evidence type="ECO:0000256" key="2">
    <source>
        <dbReference type="ARBA" id="ARBA00022448"/>
    </source>
</evidence>
<dbReference type="GO" id="GO:0031267">
    <property type="term" value="F:small GTPase binding"/>
    <property type="evidence" value="ECO:0007669"/>
    <property type="project" value="TreeGrafter"/>
</dbReference>
<dbReference type="EnsemblMetazoa" id="G23676.5">
    <property type="protein sequence ID" value="G23676.5:cds"/>
    <property type="gene ID" value="G23676"/>
</dbReference>
<dbReference type="OrthoDB" id="10255285at2759"/>
<dbReference type="GO" id="GO:0042391">
    <property type="term" value="P:regulation of membrane potential"/>
    <property type="evidence" value="ECO:0007669"/>
    <property type="project" value="TreeGrafter"/>
</dbReference>
<proteinExistence type="inferred from homology"/>
<dbReference type="HOGENOM" id="CLU_081345_2_1_1"/>
<reference evidence="4" key="1">
    <citation type="journal article" date="2012" name="Nature">
        <title>The oyster genome reveals stress adaptation and complexity of shell formation.</title>
        <authorList>
            <person name="Zhang G."/>
            <person name="Fang X."/>
            <person name="Guo X."/>
            <person name="Li L."/>
            <person name="Luo R."/>
            <person name="Xu F."/>
            <person name="Yang P."/>
            <person name="Zhang L."/>
            <person name="Wang X."/>
            <person name="Qi H."/>
            <person name="Xiong Z."/>
            <person name="Que H."/>
            <person name="Xie Y."/>
            <person name="Holland P.W."/>
            <person name="Paps J."/>
            <person name="Zhu Y."/>
            <person name="Wu F."/>
            <person name="Chen Y."/>
            <person name="Wang J."/>
            <person name="Peng C."/>
            <person name="Meng J."/>
            <person name="Yang L."/>
            <person name="Liu J."/>
            <person name="Wen B."/>
            <person name="Zhang N."/>
            <person name="Huang Z."/>
            <person name="Zhu Q."/>
            <person name="Feng Y."/>
            <person name="Mount A."/>
            <person name="Hedgecock D."/>
            <person name="Xu Z."/>
            <person name="Liu Y."/>
            <person name="Domazet-Loso T."/>
            <person name="Du Y."/>
            <person name="Sun X."/>
            <person name="Zhang S."/>
            <person name="Liu B."/>
            <person name="Cheng P."/>
            <person name="Jiang X."/>
            <person name="Li J."/>
            <person name="Fan D."/>
            <person name="Wang W."/>
            <person name="Fu W."/>
            <person name="Wang T."/>
            <person name="Wang B."/>
            <person name="Zhang J."/>
            <person name="Peng Z."/>
            <person name="Li Y."/>
            <person name="Li N."/>
            <person name="Wang J."/>
            <person name="Chen M."/>
            <person name="He Y."/>
            <person name="Tan F."/>
            <person name="Song X."/>
            <person name="Zheng Q."/>
            <person name="Huang R."/>
            <person name="Yang H."/>
            <person name="Du X."/>
            <person name="Chen L."/>
            <person name="Yang M."/>
            <person name="Gaffney P.M."/>
            <person name="Wang S."/>
            <person name="Luo L."/>
            <person name="She Z."/>
            <person name="Ming Y."/>
            <person name="Huang W."/>
            <person name="Zhang S."/>
            <person name="Huang B."/>
            <person name="Zhang Y."/>
            <person name="Qu T."/>
            <person name="Ni P."/>
            <person name="Miao G."/>
            <person name="Wang J."/>
            <person name="Wang Q."/>
            <person name="Steinberg C.E."/>
            <person name="Wang H."/>
            <person name="Li N."/>
            <person name="Qian L."/>
            <person name="Zhang G."/>
            <person name="Li Y."/>
            <person name="Yang H."/>
            <person name="Liu X."/>
            <person name="Wang J."/>
            <person name="Yin Y."/>
            <person name="Wang J."/>
        </authorList>
    </citation>
    <scope>NUCLEOTIDE SEQUENCE [LARGE SCALE GENOMIC DNA]</scope>
    <source>
        <strain evidence="4">05x7-T-G4-1.051#20</strain>
    </source>
</reference>
<keyword evidence="2" id="KW-0813">Transport</keyword>
<comment type="similarity">
    <text evidence="1">Belongs to the MOG1 family.</text>
</comment>
<sequence>MSLKANDLFGGALSVLLPSNAKDISDLRQIPDNQEVFAHPVTDQSIIIEILEYVDKDDEEAIRTHFSDLASDNDVQSGDAIIAQTEKIPDTDLKMTQCDNAYYILGQQNVSKFNEAAKNTVDMHIGLFRISKFTTDILVTFNNPSNINPESSSHKPVPVSADPWTLQDFRQILTSLAIVDEGIFGQ</sequence>
<dbReference type="GO" id="GO:0044325">
    <property type="term" value="F:transmembrane transporter binding"/>
    <property type="evidence" value="ECO:0007669"/>
    <property type="project" value="TreeGrafter"/>
</dbReference>
<protein>
    <submittedName>
        <fullName evidence="4 5">Ran guanine nucleotide release factor</fullName>
    </submittedName>
</protein>